<keyword evidence="3 5" id="KW-1133">Transmembrane helix</keyword>
<feature type="transmembrane region" description="Helical" evidence="5">
    <location>
        <begin position="128"/>
        <end position="145"/>
    </location>
</feature>
<name>A0A830F5A9_9EURY</name>
<dbReference type="EMBL" id="BMPF01000001">
    <property type="protein sequence ID" value="GGL22341.1"/>
    <property type="molecule type" value="Genomic_DNA"/>
</dbReference>
<evidence type="ECO:0000256" key="3">
    <source>
        <dbReference type="ARBA" id="ARBA00022989"/>
    </source>
</evidence>
<dbReference type="InterPro" id="IPR000620">
    <property type="entry name" value="EamA_dom"/>
</dbReference>
<feature type="transmembrane region" description="Helical" evidence="5">
    <location>
        <begin position="39"/>
        <end position="59"/>
    </location>
</feature>
<feature type="transmembrane region" description="Helical" evidence="5">
    <location>
        <begin position="254"/>
        <end position="271"/>
    </location>
</feature>
<feature type="transmembrane region" description="Helical" evidence="5">
    <location>
        <begin position="187"/>
        <end position="209"/>
    </location>
</feature>
<accession>A0A830F5A9</accession>
<comment type="subcellular location">
    <subcellularLocation>
        <location evidence="1">Membrane</location>
        <topology evidence="1">Multi-pass membrane protein</topology>
    </subcellularLocation>
</comment>
<evidence type="ECO:0000259" key="6">
    <source>
        <dbReference type="Pfam" id="PF00892"/>
    </source>
</evidence>
<feature type="transmembrane region" description="Helical" evidence="5">
    <location>
        <begin position="221"/>
        <end position="242"/>
    </location>
</feature>
<feature type="transmembrane region" description="Helical" evidence="5">
    <location>
        <begin position="99"/>
        <end position="121"/>
    </location>
</feature>
<evidence type="ECO:0000256" key="5">
    <source>
        <dbReference type="SAM" id="Phobius"/>
    </source>
</evidence>
<dbReference type="OrthoDB" id="17861at2157"/>
<comment type="caution">
    <text evidence="7">The sequence shown here is derived from an EMBL/GenBank/DDBJ whole genome shotgun (WGS) entry which is preliminary data.</text>
</comment>
<sequence>MLRNRTAALFVYCALAWGGSFVAIKVGLGAVPGAPVFFAALRLLTASVVILPVAAVLAGEGDRWIPRSHGDLAVVAFGALFITGGANALLFAGQQSVTSSVASVLFSLNPVIATALAAVVIPEDGLSWNQVAGVLLGILGVAVVAQPSPSTLGGAHAVGELLVFASALFVAIGSVASQRYPAEIDTVASTAWSLCLGGVLLLPTAWLLGEPFSLAGATPTFYAALAYLGVVATAGAYAAYFTLIAEIGATRTTLVSYFVPLVTAILSVAFLGEPVTLALVGGFALIVCGFLLVNRRAIARMVA</sequence>
<evidence type="ECO:0000256" key="2">
    <source>
        <dbReference type="ARBA" id="ARBA00022692"/>
    </source>
</evidence>
<keyword evidence="2 5" id="KW-0812">Transmembrane</keyword>
<dbReference type="Proteomes" id="UP000628840">
    <property type="component" value="Unassembled WGS sequence"/>
</dbReference>
<feature type="transmembrane region" description="Helical" evidence="5">
    <location>
        <begin position="157"/>
        <end position="175"/>
    </location>
</feature>
<evidence type="ECO:0000256" key="4">
    <source>
        <dbReference type="ARBA" id="ARBA00023136"/>
    </source>
</evidence>
<evidence type="ECO:0000313" key="7">
    <source>
        <dbReference type="EMBL" id="GGL22341.1"/>
    </source>
</evidence>
<dbReference type="SUPFAM" id="SSF103481">
    <property type="entry name" value="Multidrug resistance efflux transporter EmrE"/>
    <property type="match status" value="2"/>
</dbReference>
<dbReference type="RefSeq" id="WP_188876691.1">
    <property type="nucleotide sequence ID" value="NZ_BMPF01000001.1"/>
</dbReference>
<dbReference type="AlphaFoldDB" id="A0A830F5A9"/>
<dbReference type="InterPro" id="IPR050638">
    <property type="entry name" value="AA-Vitamin_Transporters"/>
</dbReference>
<keyword evidence="8" id="KW-1185">Reference proteome</keyword>
<dbReference type="GO" id="GO:0016020">
    <property type="term" value="C:membrane"/>
    <property type="evidence" value="ECO:0007669"/>
    <property type="project" value="UniProtKB-SubCell"/>
</dbReference>
<feature type="domain" description="EamA" evidence="6">
    <location>
        <begin position="159"/>
        <end position="294"/>
    </location>
</feature>
<dbReference type="PANTHER" id="PTHR32322:SF2">
    <property type="entry name" value="EAMA DOMAIN-CONTAINING PROTEIN"/>
    <property type="match status" value="1"/>
</dbReference>
<dbReference type="Pfam" id="PF00892">
    <property type="entry name" value="EamA"/>
    <property type="match status" value="2"/>
</dbReference>
<evidence type="ECO:0000256" key="1">
    <source>
        <dbReference type="ARBA" id="ARBA00004141"/>
    </source>
</evidence>
<proteinExistence type="predicted"/>
<gene>
    <name evidence="7" type="ORF">GCM10009037_02130</name>
</gene>
<keyword evidence="4 5" id="KW-0472">Membrane</keyword>
<evidence type="ECO:0000313" key="8">
    <source>
        <dbReference type="Proteomes" id="UP000628840"/>
    </source>
</evidence>
<feature type="transmembrane region" description="Helical" evidence="5">
    <location>
        <begin position="277"/>
        <end position="293"/>
    </location>
</feature>
<dbReference type="InterPro" id="IPR037185">
    <property type="entry name" value="EmrE-like"/>
</dbReference>
<dbReference type="PANTHER" id="PTHR32322">
    <property type="entry name" value="INNER MEMBRANE TRANSPORTER"/>
    <property type="match status" value="1"/>
</dbReference>
<feature type="transmembrane region" description="Helical" evidence="5">
    <location>
        <begin position="71"/>
        <end position="93"/>
    </location>
</feature>
<feature type="domain" description="EamA" evidence="6">
    <location>
        <begin position="8"/>
        <end position="144"/>
    </location>
</feature>
<protein>
    <submittedName>
        <fullName evidence="7">EamA family transporter</fullName>
    </submittedName>
</protein>
<organism evidence="7 8">
    <name type="scientific">Halarchaeum grantii</name>
    <dbReference type="NCBI Taxonomy" id="1193105"/>
    <lineage>
        <taxon>Archaea</taxon>
        <taxon>Methanobacteriati</taxon>
        <taxon>Methanobacteriota</taxon>
        <taxon>Stenosarchaea group</taxon>
        <taxon>Halobacteria</taxon>
        <taxon>Halobacteriales</taxon>
        <taxon>Halobacteriaceae</taxon>
    </lineage>
</organism>
<reference evidence="7 8" key="1">
    <citation type="journal article" date="2019" name="Int. J. Syst. Evol. Microbiol.">
        <title>The Global Catalogue of Microorganisms (GCM) 10K type strain sequencing project: providing services to taxonomists for standard genome sequencing and annotation.</title>
        <authorList>
            <consortium name="The Broad Institute Genomics Platform"/>
            <consortium name="The Broad Institute Genome Sequencing Center for Infectious Disease"/>
            <person name="Wu L."/>
            <person name="Ma J."/>
        </authorList>
    </citation>
    <scope>NUCLEOTIDE SEQUENCE [LARGE SCALE GENOMIC DNA]</scope>
    <source>
        <strain evidence="7 8">JCM 19585</strain>
    </source>
</reference>